<evidence type="ECO:0000256" key="10">
    <source>
        <dbReference type="ARBA" id="ARBA00038429"/>
    </source>
</evidence>
<evidence type="ECO:0000259" key="13">
    <source>
        <dbReference type="Pfam" id="PF00703"/>
    </source>
</evidence>
<sequence length="848" mass="97575">MNEIKWELNEWTFRAAGEKEWLPAVVPGCVHSDLYRNGKISDPYYGTNEHDLQWIDKRDWEYESVFTVPDELLHQDNLSLVFDGLDTYADVELNGQRILSADNMFRTWSLPAKTYLQSGENRLSLTFRSPINEDLPKLEKLGYGLPAANDQSELGGLGDKRVSVFARKAPYHYGWDWGPRFVTSGIWRAVRLEGWTGLRITDLFIRQNEVTSSKAKLTAQVTIESDRDFEGRLRIATEGLIFERTENIRLGENTLRFEFELDDPKLWWSRGLGEAYLYTFAAAILEGDSVSAEKSVKTGLRSVKLKRERDKAGASFYIELNGVPVFAKGANHIPNDNFETDVTKERYHYEIVSAVEANMNMLRVWGGGIYEEDVFYELCDEYGIMVWQDFMFACSMYPGDEDFLESVRHEAEDNIRRLRSHPSIVLWCGNNEIDSAWAHYIPDGGWGWKKDYTPEQQNNIWADYEAIFHRLLPTALSKYAPGAEYWPSSPLVSLSSDANQHAHPETSEGDIHYWGVWHNSEPFENYNKYIGRFMSEYGFQSFPEHKSVLQYAPEDALQLDSKIMLAHQKNGRGNFLIKEYMDKYLPEPKDFVSFLYMSQVLQAEAMKSAIEAHRRRKPYCMGTLYWQMNDSWPVASWSGIDYYGRWKALHYYARRSFRDLSVSIDGTNGKDLNFHILNDRLQPAEASLRLQLLSFGGEMLHELVLPVEVGANTALQVYSVKEEDLLGQEIPERTVLLAELEQEGQILDQRTHYFVSAREIELPQPNIRATRSDDGDGRTTIALETDVLAKQIWLSAEEEGVFTDNYFDLVPGEKIFIEFWGRQPDGTLAHGDAGAVKVRSMADFIKRD</sequence>
<reference evidence="18" key="1">
    <citation type="journal article" date="2019" name="Int. J. Syst. Evol. Microbiol.">
        <title>The Global Catalogue of Microorganisms (GCM) 10K type strain sequencing project: providing services to taxonomists for standard genome sequencing and annotation.</title>
        <authorList>
            <consortium name="The Broad Institute Genomics Platform"/>
            <consortium name="The Broad Institute Genome Sequencing Center for Infectious Disease"/>
            <person name="Wu L."/>
            <person name="Ma J."/>
        </authorList>
    </citation>
    <scope>NUCLEOTIDE SEQUENCE [LARGE SCALE GENOMIC DNA]</scope>
    <source>
        <strain evidence="18">CGMCC 1.6964</strain>
    </source>
</reference>
<evidence type="ECO:0000259" key="15">
    <source>
        <dbReference type="Pfam" id="PF17786"/>
    </source>
</evidence>
<comment type="catalytic activity">
    <reaction evidence="1">
        <text>Hydrolysis of terminal, non-reducing beta-D-mannose residues in beta-D-mannosides.</text>
        <dbReference type="EC" id="3.2.1.25"/>
    </reaction>
</comment>
<dbReference type="EC" id="3.2.1.25" evidence="5"/>
<keyword evidence="9" id="KW-0326">Glycosidase</keyword>
<comment type="subunit">
    <text evidence="4">Homodimer.</text>
</comment>
<dbReference type="Gene3D" id="2.60.120.260">
    <property type="entry name" value="Galactose-binding domain-like"/>
    <property type="match status" value="1"/>
</dbReference>
<evidence type="ECO:0000259" key="16">
    <source>
        <dbReference type="Pfam" id="PF22666"/>
    </source>
</evidence>
<dbReference type="InterPro" id="IPR050887">
    <property type="entry name" value="Beta-mannosidase_GH2"/>
</dbReference>
<dbReference type="InterPro" id="IPR008979">
    <property type="entry name" value="Galactose-bd-like_sf"/>
</dbReference>
<dbReference type="InterPro" id="IPR041625">
    <property type="entry name" value="Beta-mannosidase_Ig"/>
</dbReference>
<dbReference type="Gene3D" id="2.60.40.10">
    <property type="entry name" value="Immunoglobulins"/>
    <property type="match status" value="3"/>
</dbReference>
<evidence type="ECO:0000256" key="2">
    <source>
        <dbReference type="ARBA" id="ARBA00004613"/>
    </source>
</evidence>
<dbReference type="EMBL" id="BMLN01000001">
    <property type="protein sequence ID" value="GGN92164.1"/>
    <property type="molecule type" value="Genomic_DNA"/>
</dbReference>
<dbReference type="PANTHER" id="PTHR43730">
    <property type="entry name" value="BETA-MANNOSIDASE"/>
    <property type="match status" value="1"/>
</dbReference>
<comment type="subcellular location">
    <subcellularLocation>
        <location evidence="2">Secreted</location>
    </subcellularLocation>
</comment>
<dbReference type="Pfam" id="PF17786">
    <property type="entry name" value="Mannosidase_ig"/>
    <property type="match status" value="1"/>
</dbReference>
<organism evidence="17 18">
    <name type="scientific">Saccharibacillus kuerlensis</name>
    <dbReference type="NCBI Taxonomy" id="459527"/>
    <lineage>
        <taxon>Bacteria</taxon>
        <taxon>Bacillati</taxon>
        <taxon>Bacillota</taxon>
        <taxon>Bacilli</taxon>
        <taxon>Bacillales</taxon>
        <taxon>Paenibacillaceae</taxon>
        <taxon>Saccharibacillus</taxon>
    </lineage>
</organism>
<feature type="domain" description="Beta-mannosidase Ig-fold" evidence="14">
    <location>
        <begin position="762"/>
        <end position="843"/>
    </location>
</feature>
<dbReference type="PANTHER" id="PTHR43730:SF1">
    <property type="entry name" value="BETA-MANNOSIDASE"/>
    <property type="match status" value="1"/>
</dbReference>
<evidence type="ECO:0000256" key="7">
    <source>
        <dbReference type="ARBA" id="ARBA00022801"/>
    </source>
</evidence>
<protein>
    <recommendedName>
        <fullName evidence="11">Beta-mannosidase B</fullName>
        <ecNumber evidence="5">3.2.1.25</ecNumber>
    </recommendedName>
    <alternativeName>
        <fullName evidence="12">Mannanase B</fullName>
    </alternativeName>
</protein>
<feature type="domain" description="Mannosidase Ig/CBM-like" evidence="15">
    <location>
        <begin position="671"/>
        <end position="758"/>
    </location>
</feature>
<evidence type="ECO:0000256" key="11">
    <source>
        <dbReference type="ARBA" id="ARBA00041069"/>
    </source>
</evidence>
<feature type="domain" description="Beta-mannosidase-like galactose-binding" evidence="16">
    <location>
        <begin position="11"/>
        <end position="188"/>
    </location>
</feature>
<dbReference type="RefSeq" id="WP_018975372.1">
    <property type="nucleotide sequence ID" value="NZ_BMLN01000001.1"/>
</dbReference>
<evidence type="ECO:0000256" key="8">
    <source>
        <dbReference type="ARBA" id="ARBA00023180"/>
    </source>
</evidence>
<dbReference type="Proteomes" id="UP000606653">
    <property type="component" value="Unassembled WGS sequence"/>
</dbReference>
<dbReference type="InterPro" id="IPR006102">
    <property type="entry name" value="Ig-like_GH2"/>
</dbReference>
<dbReference type="SUPFAM" id="SSF49785">
    <property type="entry name" value="Galactose-binding domain-like"/>
    <property type="match status" value="1"/>
</dbReference>
<evidence type="ECO:0000256" key="4">
    <source>
        <dbReference type="ARBA" id="ARBA00011738"/>
    </source>
</evidence>
<dbReference type="SUPFAM" id="SSF49303">
    <property type="entry name" value="beta-Galactosidase/glucuronidase domain"/>
    <property type="match status" value="3"/>
</dbReference>
<feature type="domain" description="Glycoside hydrolase family 2 immunoglobulin-like beta-sandwich" evidence="13">
    <location>
        <begin position="199"/>
        <end position="301"/>
    </location>
</feature>
<evidence type="ECO:0000313" key="18">
    <source>
        <dbReference type="Proteomes" id="UP000606653"/>
    </source>
</evidence>
<evidence type="ECO:0000256" key="3">
    <source>
        <dbReference type="ARBA" id="ARBA00004740"/>
    </source>
</evidence>
<dbReference type="InterPro" id="IPR013783">
    <property type="entry name" value="Ig-like_fold"/>
</dbReference>
<dbReference type="InterPro" id="IPR036156">
    <property type="entry name" value="Beta-gal/glucu_dom_sf"/>
</dbReference>
<dbReference type="Pfam" id="PF00703">
    <property type="entry name" value="Glyco_hydro_2"/>
    <property type="match status" value="1"/>
</dbReference>
<keyword evidence="18" id="KW-1185">Reference proteome</keyword>
<dbReference type="InterPro" id="IPR041447">
    <property type="entry name" value="Mannosidase_ig"/>
</dbReference>
<accession>A0ABQ2KTU6</accession>
<keyword evidence="7" id="KW-0378">Hydrolase</keyword>
<gene>
    <name evidence="17" type="ORF">GCM10010969_04370</name>
</gene>
<evidence type="ECO:0000256" key="9">
    <source>
        <dbReference type="ARBA" id="ARBA00023295"/>
    </source>
</evidence>
<evidence type="ECO:0000256" key="12">
    <source>
        <dbReference type="ARBA" id="ARBA00041614"/>
    </source>
</evidence>
<keyword evidence="6" id="KW-0964">Secreted</keyword>
<keyword evidence="8" id="KW-0325">Glycoprotein</keyword>
<evidence type="ECO:0000256" key="6">
    <source>
        <dbReference type="ARBA" id="ARBA00022525"/>
    </source>
</evidence>
<dbReference type="Pfam" id="PF17753">
    <property type="entry name" value="Ig_mannosidase"/>
    <property type="match status" value="1"/>
</dbReference>
<dbReference type="InterPro" id="IPR017853">
    <property type="entry name" value="GH"/>
</dbReference>
<evidence type="ECO:0000313" key="17">
    <source>
        <dbReference type="EMBL" id="GGN92164.1"/>
    </source>
</evidence>
<name>A0ABQ2KTU6_9BACL</name>
<comment type="similarity">
    <text evidence="10">Belongs to the glycosyl hydrolase 2 family. Beta-mannosidase B subfamily.</text>
</comment>
<dbReference type="InterPro" id="IPR054593">
    <property type="entry name" value="Beta-mannosidase-like_N2"/>
</dbReference>
<comment type="caution">
    <text evidence="17">The sequence shown here is derived from an EMBL/GenBank/DDBJ whole genome shotgun (WGS) entry which is preliminary data.</text>
</comment>
<dbReference type="SUPFAM" id="SSF51445">
    <property type="entry name" value="(Trans)glycosidases"/>
    <property type="match status" value="1"/>
</dbReference>
<evidence type="ECO:0000259" key="14">
    <source>
        <dbReference type="Pfam" id="PF17753"/>
    </source>
</evidence>
<dbReference type="Pfam" id="PF22666">
    <property type="entry name" value="Glyco_hydro_2_N2"/>
    <property type="match status" value="1"/>
</dbReference>
<proteinExistence type="inferred from homology"/>
<dbReference type="Gene3D" id="3.20.20.80">
    <property type="entry name" value="Glycosidases"/>
    <property type="match status" value="1"/>
</dbReference>
<evidence type="ECO:0000256" key="1">
    <source>
        <dbReference type="ARBA" id="ARBA00000829"/>
    </source>
</evidence>
<evidence type="ECO:0000256" key="5">
    <source>
        <dbReference type="ARBA" id="ARBA00012754"/>
    </source>
</evidence>
<comment type="pathway">
    <text evidence="3">Glycan metabolism; N-glycan degradation.</text>
</comment>